<protein>
    <submittedName>
        <fullName evidence="1">Uncharacterized protein</fullName>
    </submittedName>
</protein>
<comment type="caution">
    <text evidence="1">The sequence shown here is derived from an EMBL/GenBank/DDBJ whole genome shotgun (WGS) entry which is preliminary data.</text>
</comment>
<accession>A0ACB7SPK9</accession>
<reference evidence="1" key="1">
    <citation type="submission" date="2020-05" db="EMBL/GenBank/DDBJ databases">
        <title>Large-scale comparative analyses of tick genomes elucidate their genetic diversity and vector capacities.</title>
        <authorList>
            <person name="Jia N."/>
            <person name="Wang J."/>
            <person name="Shi W."/>
            <person name="Du L."/>
            <person name="Sun Y."/>
            <person name="Zhan W."/>
            <person name="Jiang J."/>
            <person name="Wang Q."/>
            <person name="Zhang B."/>
            <person name="Ji P."/>
            <person name="Sakyi L.B."/>
            <person name="Cui X."/>
            <person name="Yuan T."/>
            <person name="Jiang B."/>
            <person name="Yang W."/>
            <person name="Lam T.T.-Y."/>
            <person name="Chang Q."/>
            <person name="Ding S."/>
            <person name="Wang X."/>
            <person name="Zhu J."/>
            <person name="Ruan X."/>
            <person name="Zhao L."/>
            <person name="Wei J."/>
            <person name="Que T."/>
            <person name="Du C."/>
            <person name="Cheng J."/>
            <person name="Dai P."/>
            <person name="Han X."/>
            <person name="Huang E."/>
            <person name="Gao Y."/>
            <person name="Liu J."/>
            <person name="Shao H."/>
            <person name="Ye R."/>
            <person name="Li L."/>
            <person name="Wei W."/>
            <person name="Wang X."/>
            <person name="Wang C."/>
            <person name="Yang T."/>
            <person name="Huo Q."/>
            <person name="Li W."/>
            <person name="Guo W."/>
            <person name="Chen H."/>
            <person name="Zhou L."/>
            <person name="Ni X."/>
            <person name="Tian J."/>
            <person name="Zhou Y."/>
            <person name="Sheng Y."/>
            <person name="Liu T."/>
            <person name="Pan Y."/>
            <person name="Xia L."/>
            <person name="Li J."/>
            <person name="Zhao F."/>
            <person name="Cao W."/>
        </authorList>
    </citation>
    <scope>NUCLEOTIDE SEQUENCE</scope>
    <source>
        <strain evidence="1">Hyas-2018</strain>
    </source>
</reference>
<dbReference type="EMBL" id="CM023483">
    <property type="protein sequence ID" value="KAH6936610.1"/>
    <property type="molecule type" value="Genomic_DNA"/>
</dbReference>
<name>A0ACB7SPK9_HYAAI</name>
<organism evidence="1 2">
    <name type="scientific">Hyalomma asiaticum</name>
    <name type="common">Tick</name>
    <dbReference type="NCBI Taxonomy" id="266040"/>
    <lineage>
        <taxon>Eukaryota</taxon>
        <taxon>Metazoa</taxon>
        <taxon>Ecdysozoa</taxon>
        <taxon>Arthropoda</taxon>
        <taxon>Chelicerata</taxon>
        <taxon>Arachnida</taxon>
        <taxon>Acari</taxon>
        <taxon>Parasitiformes</taxon>
        <taxon>Ixodida</taxon>
        <taxon>Ixodoidea</taxon>
        <taxon>Ixodidae</taxon>
        <taxon>Hyalomminae</taxon>
        <taxon>Hyalomma</taxon>
    </lineage>
</organism>
<evidence type="ECO:0000313" key="1">
    <source>
        <dbReference type="EMBL" id="KAH6936610.1"/>
    </source>
</evidence>
<gene>
    <name evidence="1" type="ORF">HPB50_019978</name>
</gene>
<evidence type="ECO:0000313" key="2">
    <source>
        <dbReference type="Proteomes" id="UP000821845"/>
    </source>
</evidence>
<keyword evidence="2" id="KW-1185">Reference proteome</keyword>
<dbReference type="Proteomes" id="UP000821845">
    <property type="component" value="Chromosome 3"/>
</dbReference>
<proteinExistence type="predicted"/>
<sequence length="319" mass="34649">MGGEGRGLVLWRWSHRLFKGNAQLFSPRLIEFWIPISAFHLGTLLVVVFPCSPPPLAVPGSPSSSLRGNPAPCPWTRGPSGRALSVGGSLCSRANRVLHGSLGGSSPATIDPCTFLGAKTTDQVDARLLAWCCELYSNGSLSSLREPPSVRKACLPELASPYPGCSSSFIFSLRYQPLLLFLFPRMATPPRFHGAFAALHGCDEAEYRVSRRPDTVFAGWPLPVVPGWGGNWAEDAADFRDSHSYLFVGLFVFQRRRRFLVFIQRGTLPRRSRRQLLDAVVMTFASAPPVTQRSVAPLLSAAVTTVPGLCFSPDAVAAP</sequence>